<proteinExistence type="inferred from homology"/>
<comment type="similarity">
    <text evidence="3 13">Belongs to the pex2/pex10/pex12 family.</text>
</comment>
<keyword evidence="16" id="KW-1185">Reference proteome</keyword>
<keyword evidence="6" id="KW-0479">Metal-binding</keyword>
<dbReference type="EMBL" id="SHOA02000003">
    <property type="protein sequence ID" value="TDH74257.1"/>
    <property type="molecule type" value="Genomic_DNA"/>
</dbReference>
<dbReference type="InterPro" id="IPR006845">
    <property type="entry name" value="Pex_N"/>
</dbReference>
<evidence type="ECO:0000256" key="1">
    <source>
        <dbReference type="ARBA" id="ARBA00004585"/>
    </source>
</evidence>
<dbReference type="GeneID" id="94350102"/>
<dbReference type="InterPro" id="IPR017375">
    <property type="entry name" value="PEX12"/>
</dbReference>
<dbReference type="InterPro" id="IPR013083">
    <property type="entry name" value="Znf_RING/FYVE/PHD"/>
</dbReference>
<comment type="caution">
    <text evidence="15">The sequence shown here is derived from an EMBL/GenBank/DDBJ whole genome shotgun (WGS) entry which is preliminary data.</text>
</comment>
<evidence type="ECO:0000313" key="15">
    <source>
        <dbReference type="EMBL" id="TDH74257.1"/>
    </source>
</evidence>
<evidence type="ECO:0000256" key="3">
    <source>
        <dbReference type="ARBA" id="ARBA00008704"/>
    </source>
</evidence>
<keyword evidence="10" id="KW-1133">Transmembrane helix</keyword>
<evidence type="ECO:0000256" key="11">
    <source>
        <dbReference type="ARBA" id="ARBA00023136"/>
    </source>
</evidence>
<dbReference type="CDD" id="cd16451">
    <property type="entry name" value="mRING_PEX12"/>
    <property type="match status" value="1"/>
</dbReference>
<comment type="pathway">
    <text evidence="2">Protein modification; protein ubiquitination.</text>
</comment>
<keyword evidence="4" id="KW-0813">Transport</keyword>
<name>A0A976IM17_BRELC</name>
<comment type="subcellular location">
    <subcellularLocation>
        <location evidence="1">Peroxisome membrane</location>
        <topology evidence="1">Multi-pass membrane protein</topology>
    </subcellularLocation>
</comment>
<keyword evidence="12 13" id="KW-0576">Peroxisome</keyword>
<evidence type="ECO:0000256" key="5">
    <source>
        <dbReference type="ARBA" id="ARBA00022692"/>
    </source>
</evidence>
<gene>
    <name evidence="15" type="ORF">CCR75_006361</name>
</gene>
<reference evidence="15 16" key="1">
    <citation type="journal article" date="2021" name="Genome Biol.">
        <title>AFLAP: assembly-free linkage analysis pipeline using k-mers from genome sequencing data.</title>
        <authorList>
            <person name="Fletcher K."/>
            <person name="Zhang L."/>
            <person name="Gil J."/>
            <person name="Han R."/>
            <person name="Cavanaugh K."/>
            <person name="Michelmore R."/>
        </authorList>
    </citation>
    <scope>NUCLEOTIDE SEQUENCE [LARGE SCALE GENOMIC DNA]</scope>
    <source>
        <strain evidence="15 16">SF5</strain>
    </source>
</reference>
<evidence type="ECO:0000256" key="12">
    <source>
        <dbReference type="ARBA" id="ARBA00023140"/>
    </source>
</evidence>
<dbReference type="GO" id="GO:0004842">
    <property type="term" value="F:ubiquitin-protein transferase activity"/>
    <property type="evidence" value="ECO:0007669"/>
    <property type="project" value="TreeGrafter"/>
</dbReference>
<dbReference type="GO" id="GO:0016558">
    <property type="term" value="P:protein import into peroxisome matrix"/>
    <property type="evidence" value="ECO:0007669"/>
    <property type="project" value="UniProtKB-UniRule"/>
</dbReference>
<comment type="function">
    <text evidence="13">Component of a retrotranslocation channel required for peroxisome organization by mediating export of the PEX5 receptor from peroxisomes to the cytosol, thereby promoting PEX5 recycling.</text>
</comment>
<evidence type="ECO:0000256" key="4">
    <source>
        <dbReference type="ARBA" id="ARBA00022448"/>
    </source>
</evidence>
<dbReference type="Pfam" id="PF04757">
    <property type="entry name" value="Pex2_Pex12"/>
    <property type="match status" value="1"/>
</dbReference>
<dbReference type="SUPFAM" id="SSF57850">
    <property type="entry name" value="RING/U-box"/>
    <property type="match status" value="1"/>
</dbReference>
<keyword evidence="5" id="KW-0812">Transmembrane</keyword>
<dbReference type="KEGG" id="blac:94350102"/>
<accession>A0A976IM17</accession>
<dbReference type="Gene3D" id="3.30.40.10">
    <property type="entry name" value="Zinc/RING finger domain, C3HC4 (zinc finger)"/>
    <property type="match status" value="1"/>
</dbReference>
<keyword evidence="7" id="KW-0863">Zinc-finger</keyword>
<keyword evidence="11 13" id="KW-0472">Membrane</keyword>
<sequence>MLFLEQTRGFALEDGGKNVAAPSFFELVMQERMTSSIKPAIEYLVSVLCESFPNLALLTPVRRLDESYTLLRLCIEYYFLSKYDSLVTERLYGMKRVMHMNVKRDAEPTTRSSTPRVRTFTLLLAVIVPYLKSKLDTYYKEAAEQLMTRRTTSDTGGREQQMGAFTRRLNIFQYLWTLKKGFVASYPFAHFAYEGVFFLYKLLYLFGDTPYFTPFLRLVRMKLVKVTLDDESTLQQNEAMNRKKKLNQMDGPGWINGVRRLAFRTTWTMLDHSYVLLLLGVAGYKLVEWMYLDEGVAAKLRMTGTNAPIPPPPVPPQISDQASTVITMDPTLCPLCKKTRVNPAMTPSGFVFCFVCIHRHVERHGKCPVTQEECEGAAIIKLYEDARVSS</sequence>
<evidence type="ECO:0000256" key="2">
    <source>
        <dbReference type="ARBA" id="ARBA00004906"/>
    </source>
</evidence>
<evidence type="ECO:0000256" key="10">
    <source>
        <dbReference type="ARBA" id="ARBA00022989"/>
    </source>
</evidence>
<dbReference type="PIRSF" id="PIRSF038074">
    <property type="entry name" value="Peroxisome_assembly_p12"/>
    <property type="match status" value="1"/>
</dbReference>
<feature type="domain" description="Pex N-terminal" evidence="14">
    <location>
        <begin position="31"/>
        <end position="291"/>
    </location>
</feature>
<protein>
    <recommendedName>
        <fullName evidence="13">Peroxisome assembly protein 12</fullName>
    </recommendedName>
    <alternativeName>
        <fullName evidence="13">Peroxin-12</fullName>
    </alternativeName>
</protein>
<evidence type="ECO:0000256" key="6">
    <source>
        <dbReference type="ARBA" id="ARBA00022723"/>
    </source>
</evidence>
<dbReference type="RefSeq" id="XP_067823755.1">
    <property type="nucleotide sequence ID" value="XM_067964431.1"/>
</dbReference>
<evidence type="ECO:0000256" key="13">
    <source>
        <dbReference type="PIRNR" id="PIRNR038074"/>
    </source>
</evidence>
<evidence type="ECO:0000256" key="8">
    <source>
        <dbReference type="ARBA" id="ARBA00022833"/>
    </source>
</evidence>
<keyword evidence="8" id="KW-0862">Zinc</keyword>
<dbReference type="OrthoDB" id="107372at2759"/>
<dbReference type="Proteomes" id="UP000294530">
    <property type="component" value="Unassembled WGS sequence"/>
</dbReference>
<evidence type="ECO:0000256" key="9">
    <source>
        <dbReference type="ARBA" id="ARBA00022927"/>
    </source>
</evidence>
<evidence type="ECO:0000313" key="16">
    <source>
        <dbReference type="Proteomes" id="UP000294530"/>
    </source>
</evidence>
<dbReference type="PANTHER" id="PTHR12888">
    <property type="entry name" value="PEROXISOME ASSEMBLY PROTEIN 12 PEROXIN-12"/>
    <property type="match status" value="1"/>
</dbReference>
<keyword evidence="9" id="KW-0653">Protein transport</keyword>
<dbReference type="AlphaFoldDB" id="A0A976IM17"/>
<evidence type="ECO:0000256" key="7">
    <source>
        <dbReference type="ARBA" id="ARBA00022771"/>
    </source>
</evidence>
<evidence type="ECO:0000259" key="14">
    <source>
        <dbReference type="Pfam" id="PF04757"/>
    </source>
</evidence>
<dbReference type="GO" id="GO:0008270">
    <property type="term" value="F:zinc ion binding"/>
    <property type="evidence" value="ECO:0007669"/>
    <property type="project" value="UniProtKB-KW"/>
</dbReference>
<dbReference type="GO" id="GO:1990429">
    <property type="term" value="C:peroxisomal importomer complex"/>
    <property type="evidence" value="ECO:0007669"/>
    <property type="project" value="TreeGrafter"/>
</dbReference>
<dbReference type="PANTHER" id="PTHR12888:SF0">
    <property type="entry name" value="PEROXISOME ASSEMBLY PROTEIN 12"/>
    <property type="match status" value="1"/>
</dbReference>
<organism evidence="15 16">
    <name type="scientific">Bremia lactucae</name>
    <name type="common">Lettuce downy mildew</name>
    <dbReference type="NCBI Taxonomy" id="4779"/>
    <lineage>
        <taxon>Eukaryota</taxon>
        <taxon>Sar</taxon>
        <taxon>Stramenopiles</taxon>
        <taxon>Oomycota</taxon>
        <taxon>Peronosporomycetes</taxon>
        <taxon>Peronosporales</taxon>
        <taxon>Peronosporaceae</taxon>
        <taxon>Bremia</taxon>
    </lineage>
</organism>
<dbReference type="GO" id="GO:0005778">
    <property type="term" value="C:peroxisomal membrane"/>
    <property type="evidence" value="ECO:0007669"/>
    <property type="project" value="UniProtKB-SubCell"/>
</dbReference>
<dbReference type="GO" id="GO:0006513">
    <property type="term" value="P:protein monoubiquitination"/>
    <property type="evidence" value="ECO:0007669"/>
    <property type="project" value="TreeGrafter"/>
</dbReference>